<feature type="domain" description="Rieske" evidence="6">
    <location>
        <begin position="131"/>
        <end position="228"/>
    </location>
</feature>
<evidence type="ECO:0000313" key="7">
    <source>
        <dbReference type="EMBL" id="NMH99371.1"/>
    </source>
</evidence>
<evidence type="ECO:0000256" key="2">
    <source>
        <dbReference type="ARBA" id="ARBA00022723"/>
    </source>
</evidence>
<dbReference type="Gene3D" id="2.102.10.10">
    <property type="entry name" value="Rieske [2Fe-2S] iron-sulphur domain"/>
    <property type="match status" value="1"/>
</dbReference>
<keyword evidence="8" id="KW-1185">Reference proteome</keyword>
<evidence type="ECO:0000256" key="3">
    <source>
        <dbReference type="ARBA" id="ARBA00023004"/>
    </source>
</evidence>
<dbReference type="PROSITE" id="PS51296">
    <property type="entry name" value="RIESKE"/>
    <property type="match status" value="1"/>
</dbReference>
<dbReference type="Proteomes" id="UP000820669">
    <property type="component" value="Unassembled WGS sequence"/>
</dbReference>
<dbReference type="InterPro" id="IPR036922">
    <property type="entry name" value="Rieske_2Fe-2S_sf"/>
</dbReference>
<gene>
    <name evidence="7" type="ORF">HF526_18935</name>
</gene>
<name>A0ABX1SCR5_9PSEU</name>
<evidence type="ECO:0000256" key="5">
    <source>
        <dbReference type="SAM" id="MobiDB-lite"/>
    </source>
</evidence>
<reference evidence="7 8" key="1">
    <citation type="submission" date="2020-04" db="EMBL/GenBank/DDBJ databases">
        <authorList>
            <person name="Klaysubun C."/>
            <person name="Duangmal K."/>
            <person name="Lipun K."/>
        </authorList>
    </citation>
    <scope>NUCLEOTIDE SEQUENCE [LARGE SCALE GENOMIC DNA]</scope>
    <source>
        <strain evidence="7 8">K10HN5</strain>
    </source>
</reference>
<evidence type="ECO:0000313" key="8">
    <source>
        <dbReference type="Proteomes" id="UP000820669"/>
    </source>
</evidence>
<dbReference type="SUPFAM" id="SSF50022">
    <property type="entry name" value="ISP domain"/>
    <property type="match status" value="1"/>
</dbReference>
<evidence type="ECO:0000259" key="6">
    <source>
        <dbReference type="PROSITE" id="PS51296"/>
    </source>
</evidence>
<keyword evidence="1" id="KW-0001">2Fe-2S</keyword>
<accession>A0ABX1SCR5</accession>
<evidence type="ECO:0000256" key="4">
    <source>
        <dbReference type="ARBA" id="ARBA00023014"/>
    </source>
</evidence>
<protein>
    <submittedName>
        <fullName evidence="7">Rieske (2Fe-2S) protein</fullName>
    </submittedName>
</protein>
<dbReference type="EMBL" id="JAAXLA010000035">
    <property type="protein sequence ID" value="NMH99371.1"/>
    <property type="molecule type" value="Genomic_DNA"/>
</dbReference>
<keyword evidence="3" id="KW-0408">Iron</keyword>
<keyword evidence="2" id="KW-0479">Metal-binding</keyword>
<dbReference type="Pfam" id="PF00355">
    <property type="entry name" value="Rieske"/>
    <property type="match status" value="1"/>
</dbReference>
<dbReference type="InterPro" id="IPR017941">
    <property type="entry name" value="Rieske_2Fe-2S"/>
</dbReference>
<organism evidence="7 8">
    <name type="scientific">Pseudonocardia acidicola</name>
    <dbReference type="NCBI Taxonomy" id="2724939"/>
    <lineage>
        <taxon>Bacteria</taxon>
        <taxon>Bacillati</taxon>
        <taxon>Actinomycetota</taxon>
        <taxon>Actinomycetes</taxon>
        <taxon>Pseudonocardiales</taxon>
        <taxon>Pseudonocardiaceae</taxon>
        <taxon>Pseudonocardia</taxon>
    </lineage>
</organism>
<comment type="caution">
    <text evidence="7">The sequence shown here is derived from an EMBL/GenBank/DDBJ whole genome shotgun (WGS) entry which is preliminary data.</text>
</comment>
<feature type="region of interest" description="Disordered" evidence="5">
    <location>
        <begin position="110"/>
        <end position="129"/>
    </location>
</feature>
<dbReference type="CDD" id="cd03467">
    <property type="entry name" value="Rieske"/>
    <property type="match status" value="1"/>
</dbReference>
<sequence>MSGRGARRFVADLLRGRRPRPFHAGDADVAELRAAIMLRAARPGAAAPREEFVGDLHRRLAAMPASGETDRPLPRPRPAVDSTRRRLVQATSIAAAAAAAGAVVDHTVTGRGPAPSAAGGDQTLTPNTGRWRTVSASADLAEGGVQGFDLGTVIGFVSRTGGRLRAVSGVCTHQGCRLALEAAARQLDCPCHSTAFAIDGQLVRHQLPMAPPPLPQLEVRELNGEVQVYAPPGPVA</sequence>
<evidence type="ECO:0000256" key="1">
    <source>
        <dbReference type="ARBA" id="ARBA00022714"/>
    </source>
</evidence>
<dbReference type="RefSeq" id="WP_169382856.1">
    <property type="nucleotide sequence ID" value="NZ_JAAXLA010000035.1"/>
</dbReference>
<proteinExistence type="predicted"/>
<keyword evidence="4" id="KW-0411">Iron-sulfur</keyword>